<evidence type="ECO:0000256" key="11">
    <source>
        <dbReference type="ARBA" id="ARBA00022842"/>
    </source>
</evidence>
<dbReference type="InterPro" id="IPR011990">
    <property type="entry name" value="TPR-like_helical_dom_sf"/>
</dbReference>
<evidence type="ECO:0000256" key="10">
    <source>
        <dbReference type="ARBA" id="ARBA00022833"/>
    </source>
</evidence>
<sequence length="395" mass="43785">MPPAASFATCFRSAPPPPRPPSPRSLASPPSMPLTRRFTSSPPYGLAPRLRSYSPLLAAFRRAGDAAKAYAVEAHMAASGVSPEESELAALLDVSSRAGDADKVYEYMHKLRQVVDCVTEDTAEVVEAWFRTDNAAVPGMAHWDAVQVKNTIVASGGGCHRLGWLGSGPWSVKRVSVGADGLCQGCGCHLARIDIDAGETQRFADSVASLALERETKSNFSQFQDWLEAHKEYEAIVDGANIALYQQNFAEGGFCLTQLDAVITELRARYSGKWPLVILHNKRISKLMENSSNRHLIENWRSNGALYTSPSGSNDDWYWLYSAIKLNCLLVTNDEMRDHIFELLGSSFFPKWKQRHQVKYTFNKGKALLMMPPPYSSDDLKIAIWAWSILYHPLG</sequence>
<evidence type="ECO:0000256" key="7">
    <source>
        <dbReference type="ARBA" id="ARBA00022723"/>
    </source>
</evidence>
<keyword evidence="9" id="KW-0378">Hydrolase</keyword>
<keyword evidence="10" id="KW-0862">Zinc</keyword>
<feature type="compositionally biased region" description="Pro residues" evidence="13">
    <location>
        <begin position="14"/>
        <end position="23"/>
    </location>
</feature>
<evidence type="ECO:0000256" key="9">
    <source>
        <dbReference type="ARBA" id="ARBA00022801"/>
    </source>
</evidence>
<dbReference type="EC" id="3.1.26.5" evidence="4"/>
<evidence type="ECO:0000256" key="4">
    <source>
        <dbReference type="ARBA" id="ARBA00012179"/>
    </source>
</evidence>
<dbReference type="Pfam" id="PF17177">
    <property type="entry name" value="PPR_long"/>
    <property type="match status" value="1"/>
</dbReference>
<evidence type="ECO:0000256" key="1">
    <source>
        <dbReference type="ARBA" id="ARBA00000928"/>
    </source>
</evidence>
<dbReference type="Gene3D" id="1.25.40.10">
    <property type="entry name" value="Tetratricopeptide repeat domain"/>
    <property type="match status" value="1"/>
</dbReference>
<dbReference type="GO" id="GO:0046872">
    <property type="term" value="F:metal ion binding"/>
    <property type="evidence" value="ECO:0007669"/>
    <property type="project" value="UniProtKB-KW"/>
</dbReference>
<keyword evidence="6" id="KW-0540">Nuclease</keyword>
<proteinExistence type="inferred from homology"/>
<evidence type="ECO:0000256" key="3">
    <source>
        <dbReference type="ARBA" id="ARBA00007626"/>
    </source>
</evidence>
<dbReference type="EMBL" id="CM008049">
    <property type="protein sequence ID" value="PAN24783.1"/>
    <property type="molecule type" value="Genomic_DNA"/>
</dbReference>
<dbReference type="Gramene" id="PAN24783">
    <property type="protein sequence ID" value="PAN24783"/>
    <property type="gene ID" value="PAHAL_4G251600"/>
</dbReference>
<dbReference type="Proteomes" id="UP000243499">
    <property type="component" value="Chromosome 4"/>
</dbReference>
<dbReference type="AlphaFoldDB" id="A0A2S3HK09"/>
<evidence type="ECO:0000313" key="16">
    <source>
        <dbReference type="EMBL" id="PAN24783.1"/>
    </source>
</evidence>
<reference evidence="16" key="1">
    <citation type="submission" date="2018-04" db="EMBL/GenBank/DDBJ databases">
        <title>WGS assembly of Panicum hallii.</title>
        <authorList>
            <person name="Lovell J."/>
            <person name="Jenkins J."/>
            <person name="Lowry D."/>
            <person name="Mamidi S."/>
            <person name="Sreedasyam A."/>
            <person name="Weng X."/>
            <person name="Barry K."/>
            <person name="Bonette J."/>
            <person name="Campitelli B."/>
            <person name="Daum C."/>
            <person name="Gordon S."/>
            <person name="Gould B."/>
            <person name="Lipzen A."/>
            <person name="Macqueen A."/>
            <person name="Palacio-Mejia J."/>
            <person name="Plott C."/>
            <person name="Shakirov E."/>
            <person name="Shu S."/>
            <person name="Yoshinaga Y."/>
            <person name="Zane M."/>
            <person name="Rokhsar D."/>
            <person name="Grimwood J."/>
            <person name="Schmutz J."/>
            <person name="Juenger T."/>
        </authorList>
    </citation>
    <scope>NUCLEOTIDE SEQUENCE [LARGE SCALE GENOMIC DNA]</scope>
    <source>
        <strain evidence="16">FIL2</strain>
    </source>
</reference>
<feature type="domain" description="PRORP" evidence="14">
    <location>
        <begin position="178"/>
        <end position="376"/>
    </location>
</feature>
<dbReference type="PANTHER" id="PTHR13547:SF13">
    <property type="entry name" value="PROTEINACEOUS RNASE P 2"/>
    <property type="match status" value="1"/>
</dbReference>
<dbReference type="GO" id="GO:0001682">
    <property type="term" value="P:tRNA 5'-leader removal"/>
    <property type="evidence" value="ECO:0007669"/>
    <property type="project" value="UniProtKB-ARBA"/>
</dbReference>
<dbReference type="PANTHER" id="PTHR13547">
    <property type="match status" value="1"/>
</dbReference>
<name>A0A2S3HK09_9POAL</name>
<gene>
    <name evidence="16" type="ORF">PAHAL_4G251600</name>
</gene>
<dbReference type="InterPro" id="IPR033443">
    <property type="entry name" value="PROP1-like_PPR_dom"/>
</dbReference>
<feature type="region of interest" description="Disordered" evidence="13">
    <location>
        <begin position="1"/>
        <end position="43"/>
    </location>
</feature>
<evidence type="ECO:0000259" key="14">
    <source>
        <dbReference type="Pfam" id="PF16953"/>
    </source>
</evidence>
<dbReference type="Pfam" id="PF16953">
    <property type="entry name" value="PRORP"/>
    <property type="match status" value="1"/>
</dbReference>
<keyword evidence="7" id="KW-0479">Metal-binding</keyword>
<comment type="similarity">
    <text evidence="3">Belongs to the PPR family. P subfamily.</text>
</comment>
<dbReference type="Gene3D" id="3.40.50.11980">
    <property type="match status" value="1"/>
</dbReference>
<keyword evidence="11" id="KW-0460">Magnesium</keyword>
<comment type="cofactor">
    <cofactor evidence="2">
        <name>Mg(2+)</name>
        <dbReference type="ChEBI" id="CHEBI:18420"/>
    </cofactor>
</comment>
<dbReference type="FunFam" id="3.40.50.11980:FF:000002">
    <property type="entry name" value="Proteinaceous RNase P 2"/>
    <property type="match status" value="1"/>
</dbReference>
<dbReference type="InterPro" id="IPR031595">
    <property type="entry name" value="PRORP_C"/>
</dbReference>
<keyword evidence="12" id="KW-0464">Manganese</keyword>
<feature type="domain" description="PROP1-like PPR" evidence="15">
    <location>
        <begin position="44"/>
        <end position="136"/>
    </location>
</feature>
<evidence type="ECO:0000256" key="6">
    <source>
        <dbReference type="ARBA" id="ARBA00022722"/>
    </source>
</evidence>
<evidence type="ECO:0000256" key="5">
    <source>
        <dbReference type="ARBA" id="ARBA00022694"/>
    </source>
</evidence>
<evidence type="ECO:0000259" key="15">
    <source>
        <dbReference type="Pfam" id="PF17177"/>
    </source>
</evidence>
<accession>A0A2S3HK09</accession>
<keyword evidence="5" id="KW-0819">tRNA processing</keyword>
<comment type="catalytic activity">
    <reaction evidence="1">
        <text>Endonucleolytic cleavage of RNA, removing 5'-extranucleotides from tRNA precursor.</text>
        <dbReference type="EC" id="3.1.26.5"/>
    </reaction>
</comment>
<evidence type="ECO:0000256" key="13">
    <source>
        <dbReference type="SAM" id="MobiDB-lite"/>
    </source>
</evidence>
<evidence type="ECO:0000256" key="12">
    <source>
        <dbReference type="ARBA" id="ARBA00023211"/>
    </source>
</evidence>
<evidence type="ECO:0000256" key="2">
    <source>
        <dbReference type="ARBA" id="ARBA00001946"/>
    </source>
</evidence>
<protein>
    <recommendedName>
        <fullName evidence="4">ribonuclease P</fullName>
        <ecNumber evidence="4">3.1.26.5</ecNumber>
    </recommendedName>
</protein>
<evidence type="ECO:0000256" key="8">
    <source>
        <dbReference type="ARBA" id="ARBA00022737"/>
    </source>
</evidence>
<keyword evidence="8" id="KW-0677">Repeat</keyword>
<dbReference type="GO" id="GO:0004526">
    <property type="term" value="F:ribonuclease P activity"/>
    <property type="evidence" value="ECO:0007669"/>
    <property type="project" value="UniProtKB-EC"/>
</dbReference>
<organism evidence="16">
    <name type="scientific">Panicum hallii</name>
    <dbReference type="NCBI Taxonomy" id="206008"/>
    <lineage>
        <taxon>Eukaryota</taxon>
        <taxon>Viridiplantae</taxon>
        <taxon>Streptophyta</taxon>
        <taxon>Embryophyta</taxon>
        <taxon>Tracheophyta</taxon>
        <taxon>Spermatophyta</taxon>
        <taxon>Magnoliopsida</taxon>
        <taxon>Liliopsida</taxon>
        <taxon>Poales</taxon>
        <taxon>Poaceae</taxon>
        <taxon>PACMAD clade</taxon>
        <taxon>Panicoideae</taxon>
        <taxon>Panicodae</taxon>
        <taxon>Paniceae</taxon>
        <taxon>Panicinae</taxon>
        <taxon>Panicum</taxon>
        <taxon>Panicum sect. Panicum</taxon>
    </lineage>
</organism>